<dbReference type="AlphaFoldDB" id="A0A9D1FVU8"/>
<keyword evidence="1" id="KW-0732">Signal</keyword>
<evidence type="ECO:0000313" key="3">
    <source>
        <dbReference type="Proteomes" id="UP000824139"/>
    </source>
</evidence>
<organism evidence="2 3">
    <name type="scientific">Candidatus Scatenecus faecavium</name>
    <dbReference type="NCBI Taxonomy" id="2840915"/>
    <lineage>
        <taxon>Bacteria</taxon>
        <taxon>Candidatus Scatenecus</taxon>
    </lineage>
</organism>
<comment type="caution">
    <text evidence="2">The sequence shown here is derived from an EMBL/GenBank/DDBJ whole genome shotgun (WGS) entry which is preliminary data.</text>
</comment>
<name>A0A9D1FVU8_9BACT</name>
<dbReference type="EMBL" id="DVJO01000112">
    <property type="protein sequence ID" value="HIS82992.1"/>
    <property type="molecule type" value="Genomic_DNA"/>
</dbReference>
<dbReference type="Proteomes" id="UP000824139">
    <property type="component" value="Unassembled WGS sequence"/>
</dbReference>
<feature type="signal peptide" evidence="1">
    <location>
        <begin position="1"/>
        <end position="21"/>
    </location>
</feature>
<accession>A0A9D1FVU8</accession>
<reference evidence="2" key="2">
    <citation type="journal article" date="2021" name="PeerJ">
        <title>Extensive microbial diversity within the chicken gut microbiome revealed by metagenomics and culture.</title>
        <authorList>
            <person name="Gilroy R."/>
            <person name="Ravi A."/>
            <person name="Getino M."/>
            <person name="Pursley I."/>
            <person name="Horton D.L."/>
            <person name="Alikhan N.F."/>
            <person name="Baker D."/>
            <person name="Gharbi K."/>
            <person name="Hall N."/>
            <person name="Watson M."/>
            <person name="Adriaenssens E.M."/>
            <person name="Foster-Nyarko E."/>
            <person name="Jarju S."/>
            <person name="Secka A."/>
            <person name="Antonio M."/>
            <person name="Oren A."/>
            <person name="Chaudhuri R.R."/>
            <person name="La Ragione R."/>
            <person name="Hildebrand F."/>
            <person name="Pallen M.J."/>
        </authorList>
    </citation>
    <scope>NUCLEOTIDE SEQUENCE</scope>
    <source>
        <strain evidence="2">CHK152-2994</strain>
    </source>
</reference>
<evidence type="ECO:0000256" key="1">
    <source>
        <dbReference type="SAM" id="SignalP"/>
    </source>
</evidence>
<evidence type="ECO:0000313" key="2">
    <source>
        <dbReference type="EMBL" id="HIS82992.1"/>
    </source>
</evidence>
<protein>
    <submittedName>
        <fullName evidence="2">Uncharacterized protein</fullName>
    </submittedName>
</protein>
<feature type="chain" id="PRO_5038723231" evidence="1">
    <location>
        <begin position="22"/>
        <end position="179"/>
    </location>
</feature>
<reference evidence="2" key="1">
    <citation type="submission" date="2020-10" db="EMBL/GenBank/DDBJ databases">
        <authorList>
            <person name="Gilroy R."/>
        </authorList>
    </citation>
    <scope>NUCLEOTIDE SEQUENCE</scope>
    <source>
        <strain evidence="2">CHK152-2994</strain>
    </source>
</reference>
<proteinExistence type="predicted"/>
<gene>
    <name evidence="2" type="ORF">IAD41_05230</name>
</gene>
<sequence length="179" mass="20287">MKKFFIIFLIFFAAALNPVYAEGDLWDNFGDQNAYGQKPVTDEEFDKALESKKGKPKKPKDRLLRNGEAFQESNETAFLTSIPKELPILLIPLNLELKNDAVLPVGHYQVLGEKKDGKVYLKLFQAHNMLASLEAVETNEDFGEEEINFVRLIDNGDEQAKIIYGSVDFNAYVVVRIAK</sequence>